<protein>
    <submittedName>
        <fullName evidence="1">Uncharacterized protein</fullName>
    </submittedName>
</protein>
<accession>A0A6M0RI79</accession>
<gene>
    <name evidence="1" type="ORF">DXZ20_07125</name>
</gene>
<evidence type="ECO:0000313" key="1">
    <source>
        <dbReference type="EMBL" id="NEZ55452.1"/>
    </source>
</evidence>
<evidence type="ECO:0000313" key="2">
    <source>
        <dbReference type="Proteomes" id="UP000481033"/>
    </source>
</evidence>
<dbReference type="Proteomes" id="UP000481033">
    <property type="component" value="Unassembled WGS sequence"/>
</dbReference>
<name>A0A6M0RI79_9CYAN</name>
<comment type="caution">
    <text evidence="1">The sequence shown here is derived from an EMBL/GenBank/DDBJ whole genome shotgun (WGS) entry which is preliminary data.</text>
</comment>
<sequence>MTKKISLHVSYEINSLGTLGELNPHGLMNELLRKNYKHIEISGKPIAKIADIIPLSVECDAEFLVEGYLSLKDNLIKGTHSFEHFCYLNDGVLEIQAKIDNSNVTVTYSYCPKLDIINLVTHTEKITIEQYQYLWRGIVCDLLSVLKSI</sequence>
<dbReference type="AlphaFoldDB" id="A0A6M0RI79"/>
<proteinExistence type="predicted"/>
<dbReference type="EMBL" id="QXHD01000004">
    <property type="protein sequence ID" value="NEZ55452.1"/>
    <property type="molecule type" value="Genomic_DNA"/>
</dbReference>
<reference evidence="1 2" key="1">
    <citation type="journal article" date="2020" name="Microb. Ecol.">
        <title>Ecogenomics of the Marine Benthic Filamentous Cyanobacterium Adonisia.</title>
        <authorList>
            <person name="Walter J.M."/>
            <person name="Coutinho F.H."/>
            <person name="Leomil L."/>
            <person name="Hargreaves P.I."/>
            <person name="Campeao M.E."/>
            <person name="Vieira V.V."/>
            <person name="Silva B.S."/>
            <person name="Fistarol G.O."/>
            <person name="Salomon P.S."/>
            <person name="Sawabe T."/>
            <person name="Mino S."/>
            <person name="Hosokawa M."/>
            <person name="Miyashita H."/>
            <person name="Maruyama F."/>
            <person name="van Verk M.C."/>
            <person name="Dutilh B.E."/>
            <person name="Thompson C.C."/>
            <person name="Thompson F.L."/>
        </authorList>
    </citation>
    <scope>NUCLEOTIDE SEQUENCE [LARGE SCALE GENOMIC DNA]</scope>
    <source>
        <strain evidence="1 2">CCMR0081</strain>
    </source>
</reference>
<dbReference type="RefSeq" id="WP_163697318.1">
    <property type="nucleotide sequence ID" value="NZ_QXHD01000004.1"/>
</dbReference>
<organism evidence="1 2">
    <name type="scientific">Adonisia turfae CCMR0081</name>
    <dbReference type="NCBI Taxonomy" id="2292702"/>
    <lineage>
        <taxon>Bacteria</taxon>
        <taxon>Bacillati</taxon>
        <taxon>Cyanobacteriota</taxon>
        <taxon>Adonisia</taxon>
        <taxon>Adonisia turfae</taxon>
    </lineage>
</organism>
<keyword evidence="2" id="KW-1185">Reference proteome</keyword>